<organism evidence="2 3">
    <name type="scientific">Nonomuraea endophytica</name>
    <dbReference type="NCBI Taxonomy" id="714136"/>
    <lineage>
        <taxon>Bacteria</taxon>
        <taxon>Bacillati</taxon>
        <taxon>Actinomycetota</taxon>
        <taxon>Actinomycetes</taxon>
        <taxon>Streptosporangiales</taxon>
        <taxon>Streptosporangiaceae</taxon>
        <taxon>Nonomuraea</taxon>
    </lineage>
</organism>
<evidence type="ECO:0000313" key="3">
    <source>
        <dbReference type="Proteomes" id="UP000568380"/>
    </source>
</evidence>
<name>A0A7W8AF22_9ACTN</name>
<feature type="compositionally biased region" description="Low complexity" evidence="1">
    <location>
        <begin position="36"/>
        <end position="64"/>
    </location>
</feature>
<comment type="caution">
    <text evidence="2">The sequence shown here is derived from an EMBL/GenBank/DDBJ whole genome shotgun (WGS) entry which is preliminary data.</text>
</comment>
<sequence>MRDVYRGLVVLVAAAVAVVAVVLALPSRPDEVAERPVAAPSTAPPTSSATASGAVPAAPSGMPADGAVHPAGTAEPAVTPSAAVPALPSPAPSVSQAAARPTPRPTPSPGTSLAPGYTAMEAFYADARLPEVPAKPKKAVLPKPGRRVLADKRSGVAVPLLGSPWKRHRGAPFTSKQVLPKLRGRAERGLVVSCPVPIEAQKDPRDTALLAARWTLNLHPKGATVRWLTSQRVKGGWATTYQVKYGKRSSFAAVVVLDGGMGKPGLVFASIPDTQRKRWRDIYRVVSGARVLG</sequence>
<feature type="region of interest" description="Disordered" evidence="1">
    <location>
        <begin position="30"/>
        <end position="115"/>
    </location>
</feature>
<evidence type="ECO:0000256" key="1">
    <source>
        <dbReference type="SAM" id="MobiDB-lite"/>
    </source>
</evidence>
<keyword evidence="3" id="KW-1185">Reference proteome</keyword>
<evidence type="ECO:0000313" key="2">
    <source>
        <dbReference type="EMBL" id="MBB5083886.1"/>
    </source>
</evidence>
<reference evidence="2 3" key="1">
    <citation type="submission" date="2020-08" db="EMBL/GenBank/DDBJ databases">
        <title>Genomic Encyclopedia of Type Strains, Phase IV (KMG-IV): sequencing the most valuable type-strain genomes for metagenomic binning, comparative biology and taxonomic classification.</title>
        <authorList>
            <person name="Goeker M."/>
        </authorList>
    </citation>
    <scope>NUCLEOTIDE SEQUENCE [LARGE SCALE GENOMIC DNA]</scope>
    <source>
        <strain evidence="2 3">DSM 45385</strain>
    </source>
</reference>
<proteinExistence type="predicted"/>
<feature type="compositionally biased region" description="Low complexity" evidence="1">
    <location>
        <begin position="74"/>
        <end position="101"/>
    </location>
</feature>
<dbReference type="AlphaFoldDB" id="A0A7W8AF22"/>
<protein>
    <submittedName>
        <fullName evidence="2">Uncharacterized protein</fullName>
    </submittedName>
</protein>
<accession>A0A7W8AF22</accession>
<dbReference type="Proteomes" id="UP000568380">
    <property type="component" value="Unassembled WGS sequence"/>
</dbReference>
<dbReference type="EMBL" id="JACHIN010000019">
    <property type="protein sequence ID" value="MBB5083886.1"/>
    <property type="molecule type" value="Genomic_DNA"/>
</dbReference>
<gene>
    <name evidence="2" type="ORF">HNR40_009391</name>
</gene>
<dbReference type="RefSeq" id="WP_246510577.1">
    <property type="nucleotide sequence ID" value="NZ_JACHIN010000019.1"/>
</dbReference>